<reference evidence="10" key="1">
    <citation type="submission" date="2021-04" db="EMBL/GenBank/DDBJ databases">
        <authorList>
            <person name="Chebbi M.A.C M."/>
        </authorList>
    </citation>
    <scope>NUCLEOTIDE SEQUENCE</scope>
</reference>
<dbReference type="AlphaFoldDB" id="A0A8J2H6X5"/>
<keyword evidence="3 8" id="KW-0812">Transmembrane</keyword>
<dbReference type="GO" id="GO:0005886">
    <property type="term" value="C:plasma membrane"/>
    <property type="evidence" value="ECO:0007669"/>
    <property type="project" value="UniProtKB-SubCell"/>
</dbReference>
<keyword evidence="11" id="KW-1185">Reference proteome</keyword>
<feature type="transmembrane region" description="Helical" evidence="8">
    <location>
        <begin position="344"/>
        <end position="365"/>
    </location>
</feature>
<evidence type="ECO:0000256" key="9">
    <source>
        <dbReference type="SAM" id="SignalP"/>
    </source>
</evidence>
<keyword evidence="5 8" id="KW-0472">Membrane</keyword>
<keyword evidence="9" id="KW-0732">Signal</keyword>
<evidence type="ECO:0000256" key="3">
    <source>
        <dbReference type="ARBA" id="ARBA00022692"/>
    </source>
</evidence>
<protein>
    <submittedName>
        <fullName evidence="10">Uncharacterized protein</fullName>
    </submittedName>
</protein>
<feature type="chain" id="PRO_5035181199" evidence="9">
    <location>
        <begin position="23"/>
        <end position="632"/>
    </location>
</feature>
<evidence type="ECO:0000256" key="4">
    <source>
        <dbReference type="ARBA" id="ARBA00022989"/>
    </source>
</evidence>
<name>A0A8J2H6X5_COTCN</name>
<dbReference type="SUPFAM" id="SSF53850">
    <property type="entry name" value="Periplasmic binding protein-like II"/>
    <property type="match status" value="1"/>
</dbReference>
<sequence length="632" mass="74199">MKGMKFWREIILCFLFVSVIQCNMISIYDSSIPKSPAYHIDARKLLELCFLNEMNPVVISEELTDLMYEIQKNEAIDSSILVIDNDFSSRVMKQYYTRHPSYLITADLMDRLQDTLRKAKSSTIWNPASVIVAVGKDCVRASEILQAIWKIEALKSYYVCQHELMSESLVYTFNPYTQRAPKQWEQVETEDQPDNKWTLYRQHLKNDQRICSGVTFDKTRSLDGYPLKSFKYGLSDKVFEGKVSPEAFFEQEVTEHFIYNELFTTLNVTPIIYLRNINHADFEREFNLLINGTYDMKLEIIEDPSDEGFKLLDIIPIYAQGSCMIVTKKQSTIPAFTQMTNNSFAYETLSLSALFLLFIFVMILLNSRYHFAAALIDLWLLILGMGILTPMNRLLTRITFLSATLFIFVVGPELQSQFTSVMTIPSVEKNIDTLDELHNNRYNVYYFEYTTENFKHIKIWENGTRNKFLHLILDFESCTKNLQENSAACIIPDYLLENIKIGDLYISKESLFKSYYWLTTRKNFPLKSKIDKTALNFVEAGFLNYFERKNRLKRQLKMQKLIDRIEAYEQCEFLDLPDFSSFLWCLTIVVLVALTVLLIELVCRGRKYRRKQLQKLKKKKQRVRQRIAPLFR</sequence>
<evidence type="ECO:0000313" key="11">
    <source>
        <dbReference type="Proteomes" id="UP000786811"/>
    </source>
</evidence>
<evidence type="ECO:0000313" key="10">
    <source>
        <dbReference type="EMBL" id="CAG5080890.1"/>
    </source>
</evidence>
<accession>A0A8J2H6X5</accession>
<proteinExistence type="predicted"/>
<organism evidence="10 11">
    <name type="scientific">Cotesia congregata</name>
    <name type="common">Parasitoid wasp</name>
    <name type="synonym">Apanteles congregatus</name>
    <dbReference type="NCBI Taxonomy" id="51543"/>
    <lineage>
        <taxon>Eukaryota</taxon>
        <taxon>Metazoa</taxon>
        <taxon>Ecdysozoa</taxon>
        <taxon>Arthropoda</taxon>
        <taxon>Hexapoda</taxon>
        <taxon>Insecta</taxon>
        <taxon>Pterygota</taxon>
        <taxon>Neoptera</taxon>
        <taxon>Endopterygota</taxon>
        <taxon>Hymenoptera</taxon>
        <taxon>Apocrita</taxon>
        <taxon>Ichneumonoidea</taxon>
        <taxon>Braconidae</taxon>
        <taxon>Microgastrinae</taxon>
        <taxon>Cotesia</taxon>
    </lineage>
</organism>
<dbReference type="EMBL" id="CAJNRD030001118">
    <property type="protein sequence ID" value="CAG5080890.1"/>
    <property type="molecule type" value="Genomic_DNA"/>
</dbReference>
<keyword evidence="6" id="KW-0675">Receptor</keyword>
<dbReference type="InterPro" id="IPR052192">
    <property type="entry name" value="Insect_Ionotropic_Sensory_Rcpt"/>
</dbReference>
<keyword evidence="7" id="KW-0325">Glycoprotein</keyword>
<feature type="signal peptide" evidence="9">
    <location>
        <begin position="1"/>
        <end position="22"/>
    </location>
</feature>
<comment type="caution">
    <text evidence="10">The sequence shown here is derived from an EMBL/GenBank/DDBJ whole genome shotgun (WGS) entry which is preliminary data.</text>
</comment>
<evidence type="ECO:0000256" key="8">
    <source>
        <dbReference type="SAM" id="Phobius"/>
    </source>
</evidence>
<feature type="transmembrane region" description="Helical" evidence="8">
    <location>
        <begin position="372"/>
        <end position="391"/>
    </location>
</feature>
<evidence type="ECO:0000256" key="6">
    <source>
        <dbReference type="ARBA" id="ARBA00023170"/>
    </source>
</evidence>
<gene>
    <name evidence="10" type="ORF">HICCMSTLAB_LOCUS3130</name>
</gene>
<keyword evidence="2" id="KW-1003">Cell membrane</keyword>
<evidence type="ECO:0000256" key="1">
    <source>
        <dbReference type="ARBA" id="ARBA00004651"/>
    </source>
</evidence>
<feature type="transmembrane region" description="Helical" evidence="8">
    <location>
        <begin position="581"/>
        <end position="603"/>
    </location>
</feature>
<evidence type="ECO:0000256" key="7">
    <source>
        <dbReference type="ARBA" id="ARBA00023180"/>
    </source>
</evidence>
<comment type="subcellular location">
    <subcellularLocation>
        <location evidence="1">Cell membrane</location>
        <topology evidence="1">Multi-pass membrane protein</topology>
    </subcellularLocation>
</comment>
<evidence type="ECO:0000256" key="2">
    <source>
        <dbReference type="ARBA" id="ARBA00022475"/>
    </source>
</evidence>
<dbReference type="Proteomes" id="UP000786811">
    <property type="component" value="Unassembled WGS sequence"/>
</dbReference>
<evidence type="ECO:0000256" key="5">
    <source>
        <dbReference type="ARBA" id="ARBA00023136"/>
    </source>
</evidence>
<dbReference type="PANTHER" id="PTHR42643:SF30">
    <property type="entry name" value="IONOTROPIC RECEPTOR 40A-RELATED"/>
    <property type="match status" value="1"/>
</dbReference>
<dbReference type="OrthoDB" id="7679028at2759"/>
<dbReference type="PANTHER" id="PTHR42643">
    <property type="entry name" value="IONOTROPIC RECEPTOR 20A-RELATED"/>
    <property type="match status" value="1"/>
</dbReference>
<keyword evidence="4 8" id="KW-1133">Transmembrane helix</keyword>